<feature type="region of interest" description="Disordered" evidence="3">
    <location>
        <begin position="23"/>
        <end position="91"/>
    </location>
</feature>
<accession>A0AAV2SH40</accession>
<feature type="compositionally biased region" description="Low complexity" evidence="3">
    <location>
        <begin position="24"/>
        <end position="37"/>
    </location>
</feature>
<dbReference type="Pfam" id="PF00379">
    <property type="entry name" value="Chitin_bind_4"/>
    <property type="match status" value="1"/>
</dbReference>
<protein>
    <recommendedName>
        <fullName evidence="7">Cuticle protein</fullName>
    </recommendedName>
</protein>
<evidence type="ECO:0000256" key="1">
    <source>
        <dbReference type="ARBA" id="ARBA00022460"/>
    </source>
</evidence>
<feature type="region of interest" description="Disordered" evidence="3">
    <location>
        <begin position="111"/>
        <end position="161"/>
    </location>
</feature>
<keyword evidence="6" id="KW-1185">Reference proteome</keyword>
<dbReference type="EMBL" id="CAXKWB010067389">
    <property type="protein sequence ID" value="CAL4190915.1"/>
    <property type="molecule type" value="Genomic_DNA"/>
</dbReference>
<feature type="compositionally biased region" description="Basic and acidic residues" evidence="3">
    <location>
        <begin position="39"/>
        <end position="62"/>
    </location>
</feature>
<dbReference type="AlphaFoldDB" id="A0AAV2SH40"/>
<evidence type="ECO:0000313" key="6">
    <source>
        <dbReference type="Proteomes" id="UP001497623"/>
    </source>
</evidence>
<dbReference type="GO" id="GO:0042302">
    <property type="term" value="F:structural constituent of cuticle"/>
    <property type="evidence" value="ECO:0007669"/>
    <property type="project" value="UniProtKB-UniRule"/>
</dbReference>
<dbReference type="PROSITE" id="PS51257">
    <property type="entry name" value="PROKAR_LIPOPROTEIN"/>
    <property type="match status" value="1"/>
</dbReference>
<dbReference type="InterPro" id="IPR051217">
    <property type="entry name" value="Insect_Cuticle_Struc_Prot"/>
</dbReference>
<name>A0AAV2SH40_MEGNR</name>
<sequence length="161" mass="18027">MNTKVCLCLFALVACAVADKRPRNSYAPPRPSYSAPRDQPSRETYDYDSVEAKYDSQWEVKDQYSGNDFNHQESRDGEQTQGSYSVQLPDGRLQTVTYYVDGDNGYVANVEYQGEAQYPSSEESNERYSAPAPARYSAPAPAPAPRKYSPPRNTYNAPRSG</sequence>
<feature type="signal peptide" evidence="4">
    <location>
        <begin position="1"/>
        <end position="18"/>
    </location>
</feature>
<dbReference type="PANTHER" id="PTHR12236:SF79">
    <property type="entry name" value="CUTICULAR PROTEIN 50CB-RELATED"/>
    <property type="match status" value="1"/>
</dbReference>
<keyword evidence="4" id="KW-0732">Signal</keyword>
<keyword evidence="1 2" id="KW-0193">Cuticle</keyword>
<proteinExistence type="predicted"/>
<reference evidence="5 6" key="1">
    <citation type="submission" date="2024-05" db="EMBL/GenBank/DDBJ databases">
        <authorList>
            <person name="Wallberg A."/>
        </authorList>
    </citation>
    <scope>NUCLEOTIDE SEQUENCE [LARGE SCALE GENOMIC DNA]</scope>
</reference>
<evidence type="ECO:0000256" key="3">
    <source>
        <dbReference type="SAM" id="MobiDB-lite"/>
    </source>
</evidence>
<dbReference type="PROSITE" id="PS51155">
    <property type="entry name" value="CHIT_BIND_RR_2"/>
    <property type="match status" value="1"/>
</dbReference>
<dbReference type="InterPro" id="IPR000618">
    <property type="entry name" value="Insect_cuticle"/>
</dbReference>
<evidence type="ECO:0000256" key="2">
    <source>
        <dbReference type="PROSITE-ProRule" id="PRU00497"/>
    </source>
</evidence>
<dbReference type="GO" id="GO:0031012">
    <property type="term" value="C:extracellular matrix"/>
    <property type="evidence" value="ECO:0007669"/>
    <property type="project" value="TreeGrafter"/>
</dbReference>
<comment type="caution">
    <text evidence="5">The sequence shown here is derived from an EMBL/GenBank/DDBJ whole genome shotgun (WGS) entry which is preliminary data.</text>
</comment>
<gene>
    <name evidence="5" type="ORF">MNOR_LOCUS36537</name>
</gene>
<dbReference type="PANTHER" id="PTHR12236">
    <property type="entry name" value="STRUCTURAL CONTITUENT OF CUTICLE"/>
    <property type="match status" value="1"/>
</dbReference>
<feature type="compositionally biased region" description="Low complexity" evidence="3">
    <location>
        <begin position="127"/>
        <end position="152"/>
    </location>
</feature>
<organism evidence="5 6">
    <name type="scientific">Meganyctiphanes norvegica</name>
    <name type="common">Northern krill</name>
    <name type="synonym">Thysanopoda norvegica</name>
    <dbReference type="NCBI Taxonomy" id="48144"/>
    <lineage>
        <taxon>Eukaryota</taxon>
        <taxon>Metazoa</taxon>
        <taxon>Ecdysozoa</taxon>
        <taxon>Arthropoda</taxon>
        <taxon>Crustacea</taxon>
        <taxon>Multicrustacea</taxon>
        <taxon>Malacostraca</taxon>
        <taxon>Eumalacostraca</taxon>
        <taxon>Eucarida</taxon>
        <taxon>Euphausiacea</taxon>
        <taxon>Euphausiidae</taxon>
        <taxon>Meganyctiphanes</taxon>
    </lineage>
</organism>
<evidence type="ECO:0000256" key="4">
    <source>
        <dbReference type="SAM" id="SignalP"/>
    </source>
</evidence>
<evidence type="ECO:0008006" key="7">
    <source>
        <dbReference type="Google" id="ProtNLM"/>
    </source>
</evidence>
<feature type="chain" id="PRO_5043752289" description="Cuticle protein" evidence="4">
    <location>
        <begin position="19"/>
        <end position="161"/>
    </location>
</feature>
<dbReference type="GO" id="GO:0005615">
    <property type="term" value="C:extracellular space"/>
    <property type="evidence" value="ECO:0007669"/>
    <property type="project" value="TreeGrafter"/>
</dbReference>
<dbReference type="Proteomes" id="UP001497623">
    <property type="component" value="Unassembled WGS sequence"/>
</dbReference>
<evidence type="ECO:0000313" key="5">
    <source>
        <dbReference type="EMBL" id="CAL4190915.1"/>
    </source>
</evidence>